<name>A0ABR4EGW7_9PEZI</name>
<feature type="signal peptide" evidence="1">
    <location>
        <begin position="1"/>
        <end position="19"/>
    </location>
</feature>
<protein>
    <submittedName>
        <fullName evidence="2">Uncharacterized protein</fullName>
    </submittedName>
</protein>
<reference evidence="2 3" key="1">
    <citation type="submission" date="2024-03" db="EMBL/GenBank/DDBJ databases">
        <title>A high-quality draft genome sequence of Diaporthe vaccinii, a causative agent of upright dieback and viscid rot disease in cranberry plants.</title>
        <authorList>
            <person name="Sarrasin M."/>
            <person name="Lang B.F."/>
            <person name="Burger G."/>
        </authorList>
    </citation>
    <scope>NUCLEOTIDE SEQUENCE [LARGE SCALE GENOMIC DNA]</scope>
    <source>
        <strain evidence="2 3">IS7</strain>
    </source>
</reference>
<sequence>MESTYQLAISLLTVILVLAGSYFAYDQGYMDPLIEKFGVFMMKAKAEAEAKEMQAQGLKRGEDFVDCKSPFVMPCAAWPVARSALRHSRRLQGFRSSCLRPVAAPMCGPCAANVPLLPALRSVAYDLV</sequence>
<dbReference type="EMBL" id="JBAWTH010000056">
    <property type="protein sequence ID" value="KAL2281659.1"/>
    <property type="molecule type" value="Genomic_DNA"/>
</dbReference>
<feature type="chain" id="PRO_5045483478" evidence="1">
    <location>
        <begin position="20"/>
        <end position="128"/>
    </location>
</feature>
<dbReference type="Proteomes" id="UP001600888">
    <property type="component" value="Unassembled WGS sequence"/>
</dbReference>
<gene>
    <name evidence="2" type="ORF">FJTKL_11539</name>
</gene>
<evidence type="ECO:0000256" key="1">
    <source>
        <dbReference type="SAM" id="SignalP"/>
    </source>
</evidence>
<accession>A0ABR4EGW7</accession>
<comment type="caution">
    <text evidence="2">The sequence shown here is derived from an EMBL/GenBank/DDBJ whole genome shotgun (WGS) entry which is preliminary data.</text>
</comment>
<keyword evidence="1" id="KW-0732">Signal</keyword>
<keyword evidence="3" id="KW-1185">Reference proteome</keyword>
<evidence type="ECO:0000313" key="3">
    <source>
        <dbReference type="Proteomes" id="UP001600888"/>
    </source>
</evidence>
<organism evidence="2 3">
    <name type="scientific">Diaporthe vaccinii</name>
    <dbReference type="NCBI Taxonomy" id="105482"/>
    <lineage>
        <taxon>Eukaryota</taxon>
        <taxon>Fungi</taxon>
        <taxon>Dikarya</taxon>
        <taxon>Ascomycota</taxon>
        <taxon>Pezizomycotina</taxon>
        <taxon>Sordariomycetes</taxon>
        <taxon>Sordariomycetidae</taxon>
        <taxon>Diaporthales</taxon>
        <taxon>Diaporthaceae</taxon>
        <taxon>Diaporthe</taxon>
        <taxon>Diaporthe eres species complex</taxon>
    </lineage>
</organism>
<evidence type="ECO:0000313" key="2">
    <source>
        <dbReference type="EMBL" id="KAL2281659.1"/>
    </source>
</evidence>
<proteinExistence type="predicted"/>